<proteinExistence type="predicted"/>
<keyword evidence="2" id="KW-1185">Reference proteome</keyword>
<evidence type="ECO:0000313" key="1">
    <source>
        <dbReference type="EMBL" id="GCC50668.1"/>
    </source>
</evidence>
<sequence>MKQFRKSYYNNEWYEYSNMIKRRDNYKCLKCGRGEPNVILQTHHKMYKPRLKPWEYPASDCLTLCKGCHSKEHGLVEPDSGWTLVSIDDLGGLDGICERKGCGTEIRYEHITYHPNWGYKSVGSTCVEHLTREDQFLSQEVLKVFKNISGFINTSVWENGVTKNGKHFTYTTYSHHQIRIYGKGTYFSYQIALKRKGERWFDYGEFIQAKNKTLDQVKELGFIVLKGLITNDETEKELLRNIYSRIR</sequence>
<evidence type="ECO:0000313" key="2">
    <source>
        <dbReference type="Proteomes" id="UP000288227"/>
    </source>
</evidence>
<gene>
    <name evidence="1" type="ORF">SanaruYs_08860</name>
</gene>
<keyword evidence="1" id="KW-0540">Nuclease</keyword>
<comment type="caution">
    <text evidence="1">The sequence shown here is derived from an EMBL/GenBank/DDBJ whole genome shotgun (WGS) entry which is preliminary data.</text>
</comment>
<organism evidence="1 2">
    <name type="scientific">Chryseotalea sanaruensis</name>
    <dbReference type="NCBI Taxonomy" id="2482724"/>
    <lineage>
        <taxon>Bacteria</taxon>
        <taxon>Pseudomonadati</taxon>
        <taxon>Bacteroidota</taxon>
        <taxon>Cytophagia</taxon>
        <taxon>Cytophagales</taxon>
        <taxon>Chryseotaleaceae</taxon>
        <taxon>Chryseotalea</taxon>
    </lineage>
</organism>
<reference evidence="1 2" key="1">
    <citation type="submission" date="2018-11" db="EMBL/GenBank/DDBJ databases">
        <title>Chryseotalea sanarue gen. nov., sp., nov., a member of the family Cytophagaceae, isolated from a brackish lake in Hamamatsu Japan.</title>
        <authorList>
            <person name="Maejima Y."/>
            <person name="Iino T."/>
            <person name="Muraguchi Y."/>
            <person name="Fukuda K."/>
            <person name="Ohkuma M."/>
            <person name="Moriuchi R."/>
            <person name="Dohra H."/>
            <person name="Kimbara K."/>
            <person name="Shintani M."/>
        </authorList>
    </citation>
    <scope>NUCLEOTIDE SEQUENCE [LARGE SCALE GENOMIC DNA]</scope>
    <source>
        <strain evidence="1 2">Ys</strain>
    </source>
</reference>
<keyword evidence="1" id="KW-0378">Hydrolase</keyword>
<protein>
    <submittedName>
        <fullName evidence="1">HNH endonuclease</fullName>
    </submittedName>
</protein>
<keyword evidence="1" id="KW-0255">Endonuclease</keyword>
<dbReference type="Proteomes" id="UP000288227">
    <property type="component" value="Unassembled WGS sequence"/>
</dbReference>
<dbReference type="AlphaFoldDB" id="A0A401U6V7"/>
<accession>A0A401U6V7</accession>
<dbReference type="GO" id="GO:0004519">
    <property type="term" value="F:endonuclease activity"/>
    <property type="evidence" value="ECO:0007669"/>
    <property type="project" value="UniProtKB-KW"/>
</dbReference>
<name>A0A401U6V7_9BACT</name>
<dbReference type="EMBL" id="BHXQ01000001">
    <property type="protein sequence ID" value="GCC50668.1"/>
    <property type="molecule type" value="Genomic_DNA"/>
</dbReference>